<comment type="caution">
    <text evidence="1">The sequence shown here is derived from an EMBL/GenBank/DDBJ whole genome shotgun (WGS) entry which is preliminary data.</text>
</comment>
<dbReference type="Proteomes" id="UP001050691">
    <property type="component" value="Unassembled WGS sequence"/>
</dbReference>
<keyword evidence="2" id="KW-1185">Reference proteome</keyword>
<reference evidence="1" key="1">
    <citation type="submission" date="2021-10" db="EMBL/GenBank/DDBJ databases">
        <title>De novo Genome Assembly of Clathrus columnatus (Basidiomycota, Fungi) Using Illumina and Nanopore Sequence Data.</title>
        <authorList>
            <person name="Ogiso-Tanaka E."/>
            <person name="Itagaki H."/>
            <person name="Hosoya T."/>
            <person name="Hosaka K."/>
        </authorList>
    </citation>
    <scope>NUCLEOTIDE SEQUENCE</scope>
    <source>
        <strain evidence="1">MO-923</strain>
    </source>
</reference>
<gene>
    <name evidence="1" type="ORF">Clacol_000990</name>
</gene>
<organism evidence="1 2">
    <name type="scientific">Clathrus columnatus</name>
    <dbReference type="NCBI Taxonomy" id="1419009"/>
    <lineage>
        <taxon>Eukaryota</taxon>
        <taxon>Fungi</taxon>
        <taxon>Dikarya</taxon>
        <taxon>Basidiomycota</taxon>
        <taxon>Agaricomycotina</taxon>
        <taxon>Agaricomycetes</taxon>
        <taxon>Phallomycetidae</taxon>
        <taxon>Phallales</taxon>
        <taxon>Clathraceae</taxon>
        <taxon>Clathrus</taxon>
    </lineage>
</organism>
<evidence type="ECO:0000313" key="2">
    <source>
        <dbReference type="Proteomes" id="UP001050691"/>
    </source>
</evidence>
<accession>A0AAV4ZXI3</accession>
<dbReference type="AlphaFoldDB" id="A0AAV4ZXI3"/>
<sequence length="67" mass="7338">MAQSLKFDGRLTEGIAVIGLPLVAINPATNIITIQSILSEPIFLMGLLEIVLEEMEMEDRILAEKAL</sequence>
<evidence type="ECO:0000313" key="1">
    <source>
        <dbReference type="EMBL" id="GJJ06794.1"/>
    </source>
</evidence>
<name>A0AAV4ZXI3_9AGAM</name>
<protein>
    <submittedName>
        <fullName evidence="1">Uncharacterized protein</fullName>
    </submittedName>
</protein>
<dbReference type="EMBL" id="BPWL01000001">
    <property type="protein sequence ID" value="GJJ06794.1"/>
    <property type="molecule type" value="Genomic_DNA"/>
</dbReference>
<proteinExistence type="predicted"/>